<proteinExistence type="predicted"/>
<dbReference type="Pfam" id="PF05069">
    <property type="entry name" value="Phage_tail_S"/>
    <property type="match status" value="1"/>
</dbReference>
<dbReference type="InterPro" id="IPR006522">
    <property type="entry name" value="Phage_virion_morphogenesis"/>
</dbReference>
<evidence type="ECO:0000313" key="2">
    <source>
        <dbReference type="Proteomes" id="UP000219621"/>
    </source>
</evidence>
<name>A0A286GYS9_9PROT</name>
<keyword evidence="2" id="KW-1185">Reference proteome</keyword>
<organism evidence="1 2">
    <name type="scientific">Caenispirillum bisanense</name>
    <dbReference type="NCBI Taxonomy" id="414052"/>
    <lineage>
        <taxon>Bacteria</taxon>
        <taxon>Pseudomonadati</taxon>
        <taxon>Pseudomonadota</taxon>
        <taxon>Alphaproteobacteria</taxon>
        <taxon>Rhodospirillales</taxon>
        <taxon>Novispirillaceae</taxon>
        <taxon>Caenispirillum</taxon>
    </lineage>
</organism>
<dbReference type="OrthoDB" id="2081253at2"/>
<sequence length="191" mass="20438">MAGADITLGLEVVDGDLPLAVLQAVAARAVDMTDVMTAIGEALVRSTHVRMEREQAPDGTAWQKSRRAAETGGRTLYKIGHLYQSITSQAGPDSVAVGSDVVYAAIHQFGGDVQHAARVQTIYRRLADMQAERPAPFVKRGRATFVSNHQVAAHTVTMPARPYLGVSADDQAEILAVVEDAFLLAMQDAGR</sequence>
<reference evidence="1 2" key="1">
    <citation type="submission" date="2017-09" db="EMBL/GenBank/DDBJ databases">
        <authorList>
            <person name="Ehlers B."/>
            <person name="Leendertz F.H."/>
        </authorList>
    </citation>
    <scope>NUCLEOTIDE SEQUENCE [LARGE SCALE GENOMIC DNA]</scope>
    <source>
        <strain evidence="1 2">USBA 140</strain>
    </source>
</reference>
<dbReference type="AlphaFoldDB" id="A0A286GYS9"/>
<evidence type="ECO:0000313" key="1">
    <source>
        <dbReference type="EMBL" id="SOE00673.1"/>
    </source>
</evidence>
<protein>
    <submittedName>
        <fullName evidence="1">Phage virion morphogenesis (Putative tail completion) protein</fullName>
    </submittedName>
</protein>
<dbReference type="NCBIfam" id="TIGR01635">
    <property type="entry name" value="tail_comp_S"/>
    <property type="match status" value="1"/>
</dbReference>
<dbReference type="Proteomes" id="UP000219621">
    <property type="component" value="Unassembled WGS sequence"/>
</dbReference>
<dbReference type="EMBL" id="OCNJ01000013">
    <property type="protein sequence ID" value="SOE00673.1"/>
    <property type="molecule type" value="Genomic_DNA"/>
</dbReference>
<gene>
    <name evidence="1" type="ORF">SAMN05421508_11393</name>
</gene>
<accession>A0A286GYS9</accession>
<dbReference type="RefSeq" id="WP_097281317.1">
    <property type="nucleotide sequence ID" value="NZ_OCNJ01000013.1"/>
</dbReference>